<name>A0A8H2Y0V9_9AGAM</name>
<feature type="region of interest" description="Disordered" evidence="1">
    <location>
        <begin position="146"/>
        <end position="167"/>
    </location>
</feature>
<protein>
    <submittedName>
        <fullName evidence="2">Uncharacterized protein</fullName>
    </submittedName>
</protein>
<evidence type="ECO:0000256" key="1">
    <source>
        <dbReference type="SAM" id="MobiDB-lite"/>
    </source>
</evidence>
<proteinExistence type="predicted"/>
<evidence type="ECO:0000313" key="2">
    <source>
        <dbReference type="EMBL" id="CAE6439708.1"/>
    </source>
</evidence>
<feature type="region of interest" description="Disordered" evidence="1">
    <location>
        <begin position="29"/>
        <end position="122"/>
    </location>
</feature>
<dbReference type="EMBL" id="CAJMXA010000686">
    <property type="protein sequence ID" value="CAE6439708.1"/>
    <property type="molecule type" value="Genomic_DNA"/>
</dbReference>
<reference evidence="2" key="1">
    <citation type="submission" date="2021-01" db="EMBL/GenBank/DDBJ databases">
        <authorList>
            <person name="Kaushik A."/>
        </authorList>
    </citation>
    <scope>NUCLEOTIDE SEQUENCE</scope>
    <source>
        <strain evidence="2">AG6-10EEA</strain>
    </source>
</reference>
<dbReference type="AlphaFoldDB" id="A0A8H2Y0V9"/>
<gene>
    <name evidence="2" type="ORF">RDB_LOCUS35183</name>
</gene>
<accession>A0A8H2Y0V9</accession>
<feature type="compositionally biased region" description="Polar residues" evidence="1">
    <location>
        <begin position="41"/>
        <end position="75"/>
    </location>
</feature>
<sequence length="440" mass="50361">MWLRVLLCHPSGLAISELLSIFHRISQTAPSDRAPDHPRWSGSTPNWKSETNADTLSEPSSAVESEATPLNTQKPPLSASAHAGKFLSRPSNGRISPPRRLLVKDQPTNESETEDKDPEDHPWGILAEPWADPCPRLTQDFVTRPFRPSPYPRSKVPPSQTIPPRLNLTYSPPRRWLNQYIPARIDCLFPVRWSQGAPPRLEVFDRELIKSFSFPSAYPWSPIQRDPERATQAESRHRPAWPRSCSFPGLDRQPEHDQPEDDRGYGVREYEPPQRRSMSWAGWSERAGASSGHYAQLQVKSVQTHHEHGSHSRFDRLHSTLRHRTSLHSVHYDISGADSAFTADEHHYRTQEREPRREEGKIYAPKRVRLDSKVDEETLRGYVNDMQSLKRLDGSEPIIKFINSQAWGGGRRYLTMVMETGEIGLAWLLAEKRGTRLQSH</sequence>
<feature type="region of interest" description="Disordered" evidence="1">
    <location>
        <begin position="223"/>
        <end position="282"/>
    </location>
</feature>
<dbReference type="Proteomes" id="UP000663853">
    <property type="component" value="Unassembled WGS sequence"/>
</dbReference>
<organism evidence="2 3">
    <name type="scientific">Rhizoctonia solani</name>
    <dbReference type="NCBI Taxonomy" id="456999"/>
    <lineage>
        <taxon>Eukaryota</taxon>
        <taxon>Fungi</taxon>
        <taxon>Dikarya</taxon>
        <taxon>Basidiomycota</taxon>
        <taxon>Agaricomycotina</taxon>
        <taxon>Agaricomycetes</taxon>
        <taxon>Cantharellales</taxon>
        <taxon>Ceratobasidiaceae</taxon>
        <taxon>Rhizoctonia</taxon>
    </lineage>
</organism>
<feature type="compositionally biased region" description="Basic and acidic residues" evidence="1">
    <location>
        <begin position="252"/>
        <end position="274"/>
    </location>
</feature>
<comment type="caution">
    <text evidence="2">The sequence shown here is derived from an EMBL/GenBank/DDBJ whole genome shotgun (WGS) entry which is preliminary data.</text>
</comment>
<dbReference type="Gene3D" id="3.30.200.20">
    <property type="entry name" value="Phosphorylase Kinase, domain 1"/>
    <property type="match status" value="1"/>
</dbReference>
<evidence type="ECO:0000313" key="3">
    <source>
        <dbReference type="Proteomes" id="UP000663853"/>
    </source>
</evidence>
<feature type="compositionally biased region" description="Basic and acidic residues" evidence="1">
    <location>
        <begin position="225"/>
        <end position="237"/>
    </location>
</feature>